<evidence type="ECO:0000256" key="1">
    <source>
        <dbReference type="ARBA" id="ARBA00022553"/>
    </source>
</evidence>
<comment type="caution">
    <text evidence="8">The sequence shown here is derived from an EMBL/GenBank/DDBJ whole genome shotgun (WGS) entry which is preliminary data.</text>
</comment>
<dbReference type="GO" id="GO:0006355">
    <property type="term" value="P:regulation of DNA-templated transcription"/>
    <property type="evidence" value="ECO:0007669"/>
    <property type="project" value="InterPro"/>
</dbReference>
<gene>
    <name evidence="8" type="ORF">CLV59_10478</name>
</gene>
<dbReference type="InterPro" id="IPR036388">
    <property type="entry name" value="WH-like_DNA-bd_sf"/>
</dbReference>
<dbReference type="GO" id="GO:0000156">
    <property type="term" value="F:phosphorelay response regulator activity"/>
    <property type="evidence" value="ECO:0007669"/>
    <property type="project" value="TreeGrafter"/>
</dbReference>
<dbReference type="SUPFAM" id="SSF46894">
    <property type="entry name" value="C-terminal effector domain of the bipartite response regulators"/>
    <property type="match status" value="1"/>
</dbReference>
<dbReference type="Gene3D" id="3.40.50.2300">
    <property type="match status" value="1"/>
</dbReference>
<dbReference type="AlphaFoldDB" id="A0A327VZP6"/>
<dbReference type="Proteomes" id="UP000249819">
    <property type="component" value="Unassembled WGS sequence"/>
</dbReference>
<dbReference type="Pfam" id="PF00072">
    <property type="entry name" value="Response_reg"/>
    <property type="match status" value="1"/>
</dbReference>
<feature type="DNA-binding region" description="OmpR/PhoB-type" evidence="5">
    <location>
        <begin position="143"/>
        <end position="240"/>
    </location>
</feature>
<protein>
    <submittedName>
        <fullName evidence="8">DNA-binding response OmpR family regulator</fullName>
    </submittedName>
</protein>
<dbReference type="GO" id="GO:0032993">
    <property type="term" value="C:protein-DNA complex"/>
    <property type="evidence" value="ECO:0007669"/>
    <property type="project" value="TreeGrafter"/>
</dbReference>
<evidence type="ECO:0000256" key="4">
    <source>
        <dbReference type="PROSITE-ProRule" id="PRU00169"/>
    </source>
</evidence>
<evidence type="ECO:0000256" key="5">
    <source>
        <dbReference type="PROSITE-ProRule" id="PRU01091"/>
    </source>
</evidence>
<dbReference type="InterPro" id="IPR039420">
    <property type="entry name" value="WalR-like"/>
</dbReference>
<keyword evidence="2" id="KW-0902">Two-component regulatory system</keyword>
<keyword evidence="9" id="KW-1185">Reference proteome</keyword>
<feature type="domain" description="OmpR/PhoB-type" evidence="7">
    <location>
        <begin position="143"/>
        <end position="240"/>
    </location>
</feature>
<dbReference type="SUPFAM" id="SSF52172">
    <property type="entry name" value="CheY-like"/>
    <property type="match status" value="1"/>
</dbReference>
<organism evidence="8 9">
    <name type="scientific">Chitinophaga dinghuensis</name>
    <dbReference type="NCBI Taxonomy" id="1539050"/>
    <lineage>
        <taxon>Bacteria</taxon>
        <taxon>Pseudomonadati</taxon>
        <taxon>Bacteroidota</taxon>
        <taxon>Chitinophagia</taxon>
        <taxon>Chitinophagales</taxon>
        <taxon>Chitinophagaceae</taxon>
        <taxon>Chitinophaga</taxon>
    </lineage>
</organism>
<feature type="modified residue" description="4-aspartylphosphate" evidence="4">
    <location>
        <position position="60"/>
    </location>
</feature>
<sequence length="259" mass="30047">MNKKPKMKRSILWADDDIIWSGMVKQVFEQEYGYLIHWAYTIKEALELFQKQAVDLCILDVYMPSGGSNKLDRTGLDLGQWIRVKDEYIPIIHLSGSITEEDVMEGYKGGCDYYLGKGMIDLEELHIRIGRILKHCDSQEAKKLEYPLGKDTYDIRKGQLIYQDHPPHTITGKQGAIFQLLARYFQKYVPVERILEEVWGSVEVGRRSLHVLIRKLRIKLRKRGVFMIRGDRKKGYALLYDSPVKRAQDKGGIIIGSQR</sequence>
<dbReference type="EMBL" id="QLMA01000004">
    <property type="protein sequence ID" value="RAJ81853.1"/>
    <property type="molecule type" value="Genomic_DNA"/>
</dbReference>
<dbReference type="SMART" id="SM00448">
    <property type="entry name" value="REC"/>
    <property type="match status" value="1"/>
</dbReference>
<dbReference type="PROSITE" id="PS51755">
    <property type="entry name" value="OMPR_PHOB"/>
    <property type="match status" value="1"/>
</dbReference>
<evidence type="ECO:0000259" key="6">
    <source>
        <dbReference type="PROSITE" id="PS50110"/>
    </source>
</evidence>
<dbReference type="InterPro" id="IPR011006">
    <property type="entry name" value="CheY-like_superfamily"/>
</dbReference>
<keyword evidence="1 4" id="KW-0597">Phosphoprotein</keyword>
<dbReference type="Pfam" id="PF00486">
    <property type="entry name" value="Trans_reg_C"/>
    <property type="match status" value="1"/>
</dbReference>
<feature type="domain" description="Response regulatory" evidence="6">
    <location>
        <begin position="10"/>
        <end position="132"/>
    </location>
</feature>
<dbReference type="PANTHER" id="PTHR48111">
    <property type="entry name" value="REGULATOR OF RPOS"/>
    <property type="match status" value="1"/>
</dbReference>
<dbReference type="InterPro" id="IPR016032">
    <property type="entry name" value="Sig_transdc_resp-reg_C-effctor"/>
</dbReference>
<keyword evidence="3 5" id="KW-0238">DNA-binding</keyword>
<evidence type="ECO:0000313" key="8">
    <source>
        <dbReference type="EMBL" id="RAJ81853.1"/>
    </source>
</evidence>
<accession>A0A327VZP6</accession>
<dbReference type="InterPro" id="IPR001789">
    <property type="entry name" value="Sig_transdc_resp-reg_receiver"/>
</dbReference>
<dbReference type="GO" id="GO:0005829">
    <property type="term" value="C:cytosol"/>
    <property type="evidence" value="ECO:0007669"/>
    <property type="project" value="TreeGrafter"/>
</dbReference>
<evidence type="ECO:0000256" key="2">
    <source>
        <dbReference type="ARBA" id="ARBA00023012"/>
    </source>
</evidence>
<evidence type="ECO:0000313" key="9">
    <source>
        <dbReference type="Proteomes" id="UP000249819"/>
    </source>
</evidence>
<dbReference type="OrthoDB" id="9790442at2"/>
<proteinExistence type="predicted"/>
<reference evidence="8 9" key="1">
    <citation type="submission" date="2018-06" db="EMBL/GenBank/DDBJ databases">
        <title>Genomic Encyclopedia of Archaeal and Bacterial Type Strains, Phase II (KMG-II): from individual species to whole genera.</title>
        <authorList>
            <person name="Goeker M."/>
        </authorList>
    </citation>
    <scope>NUCLEOTIDE SEQUENCE [LARGE SCALE GENOMIC DNA]</scope>
    <source>
        <strain evidence="8 9">DSM 29821</strain>
    </source>
</reference>
<dbReference type="PANTHER" id="PTHR48111:SF40">
    <property type="entry name" value="PHOSPHATE REGULON TRANSCRIPTIONAL REGULATORY PROTEIN PHOB"/>
    <property type="match status" value="1"/>
</dbReference>
<dbReference type="GO" id="GO:0000976">
    <property type="term" value="F:transcription cis-regulatory region binding"/>
    <property type="evidence" value="ECO:0007669"/>
    <property type="project" value="TreeGrafter"/>
</dbReference>
<evidence type="ECO:0000259" key="7">
    <source>
        <dbReference type="PROSITE" id="PS51755"/>
    </source>
</evidence>
<dbReference type="PROSITE" id="PS50110">
    <property type="entry name" value="RESPONSE_REGULATORY"/>
    <property type="match status" value="1"/>
</dbReference>
<dbReference type="SMART" id="SM00862">
    <property type="entry name" value="Trans_reg_C"/>
    <property type="match status" value="1"/>
</dbReference>
<dbReference type="Gene3D" id="1.10.10.10">
    <property type="entry name" value="Winged helix-like DNA-binding domain superfamily/Winged helix DNA-binding domain"/>
    <property type="match status" value="1"/>
</dbReference>
<name>A0A327VZP6_9BACT</name>
<dbReference type="InterPro" id="IPR001867">
    <property type="entry name" value="OmpR/PhoB-type_DNA-bd"/>
</dbReference>
<evidence type="ECO:0000256" key="3">
    <source>
        <dbReference type="ARBA" id="ARBA00023125"/>
    </source>
</evidence>